<evidence type="ECO:0000313" key="4">
    <source>
        <dbReference type="Proteomes" id="UP000231198"/>
    </source>
</evidence>
<dbReference type="Proteomes" id="UP000231198">
    <property type="component" value="Unassembled WGS sequence"/>
</dbReference>
<dbReference type="EMBL" id="PEZG01000077">
    <property type="protein sequence ID" value="PIS15452.1"/>
    <property type="molecule type" value="Genomic_DNA"/>
</dbReference>
<feature type="non-terminal residue" evidence="3">
    <location>
        <position position="241"/>
    </location>
</feature>
<dbReference type="SUPFAM" id="SSF56214">
    <property type="entry name" value="4'-phosphopantetheinyl transferase"/>
    <property type="match status" value="2"/>
</dbReference>
<feature type="domain" description="4'-phosphopantetheinyl transferase" evidence="2">
    <location>
        <begin position="139"/>
        <end position="223"/>
    </location>
</feature>
<sequence>MFGREVLQSTESLLRNTAVGIRVLSFGRLERALSHDRYLEERLFTQEEREYCKGRIYSLAGRLAAKFSVRQVLHAPVPWQEVSTIPLPTGQPVVVLTGSAAELAQQKGIQDIAVSISHDEGYSAAIAVPTTDLGDRKKVGIDLTSLRRMAQLCDRFNPHLRTRIFTPAEVKDAAGNVARLAQKWGVKESVLKILCHGAKIRLADIESISSGKSRLTISLRNAASIYAEQQGLHTWEVMVTP</sequence>
<dbReference type="Pfam" id="PF01648">
    <property type="entry name" value="ACPS"/>
    <property type="match status" value="1"/>
</dbReference>
<dbReference type="AlphaFoldDB" id="A0A2H0WRZ7"/>
<gene>
    <name evidence="3" type="ORF">COT62_03555</name>
</gene>
<evidence type="ECO:0000313" key="3">
    <source>
        <dbReference type="EMBL" id="PIS15452.1"/>
    </source>
</evidence>
<keyword evidence="1" id="KW-0808">Transferase</keyword>
<dbReference type="InterPro" id="IPR008278">
    <property type="entry name" value="4-PPantetheinyl_Trfase_dom"/>
</dbReference>
<evidence type="ECO:0000256" key="1">
    <source>
        <dbReference type="ARBA" id="ARBA00022679"/>
    </source>
</evidence>
<proteinExistence type="predicted"/>
<reference evidence="4" key="1">
    <citation type="submission" date="2017-09" db="EMBL/GenBank/DDBJ databases">
        <title>Depth-based differentiation of microbial function through sediment-hosted aquifers and enrichment of novel symbionts in the deep terrestrial subsurface.</title>
        <authorList>
            <person name="Probst A.J."/>
            <person name="Ladd B."/>
            <person name="Jarett J.K."/>
            <person name="Geller-Mcgrath D.E."/>
            <person name="Sieber C.M.K."/>
            <person name="Emerson J.B."/>
            <person name="Anantharaman K."/>
            <person name="Thomas B.C."/>
            <person name="Malmstrom R."/>
            <person name="Stieglmeier M."/>
            <person name="Klingl A."/>
            <person name="Woyke T."/>
            <person name="Ryan C.M."/>
            <person name="Banfield J.F."/>
        </authorList>
    </citation>
    <scope>NUCLEOTIDE SEQUENCE [LARGE SCALE GENOMIC DNA]</scope>
</reference>
<evidence type="ECO:0000259" key="2">
    <source>
        <dbReference type="Pfam" id="PF01648"/>
    </source>
</evidence>
<dbReference type="Gene3D" id="3.90.470.20">
    <property type="entry name" value="4'-phosphopantetheinyl transferase domain"/>
    <property type="match status" value="2"/>
</dbReference>
<organism evidence="3 4">
    <name type="scientific">Candidatus Roizmanbacteria bacterium CG09_land_8_20_14_0_10_41_9</name>
    <dbReference type="NCBI Taxonomy" id="1974850"/>
    <lineage>
        <taxon>Bacteria</taxon>
        <taxon>Candidatus Roizmaniibacteriota</taxon>
    </lineage>
</organism>
<dbReference type="GO" id="GO:0008897">
    <property type="term" value="F:holo-[acyl-carrier-protein] synthase activity"/>
    <property type="evidence" value="ECO:0007669"/>
    <property type="project" value="InterPro"/>
</dbReference>
<name>A0A2H0WRZ7_9BACT</name>
<dbReference type="InterPro" id="IPR037143">
    <property type="entry name" value="4-PPantetheinyl_Trfase_dom_sf"/>
</dbReference>
<comment type="caution">
    <text evidence="3">The sequence shown here is derived from an EMBL/GenBank/DDBJ whole genome shotgun (WGS) entry which is preliminary data.</text>
</comment>
<accession>A0A2H0WRZ7</accession>
<protein>
    <recommendedName>
        <fullName evidence="2">4'-phosphopantetheinyl transferase domain-containing protein</fullName>
    </recommendedName>
</protein>
<dbReference type="GO" id="GO:0000287">
    <property type="term" value="F:magnesium ion binding"/>
    <property type="evidence" value="ECO:0007669"/>
    <property type="project" value="InterPro"/>
</dbReference>